<evidence type="ECO:0000259" key="5">
    <source>
        <dbReference type="PROSITE" id="PS50943"/>
    </source>
</evidence>
<dbReference type="PANTHER" id="PTHR30146:SF153">
    <property type="entry name" value="LACTOSE OPERON REPRESSOR"/>
    <property type="match status" value="1"/>
</dbReference>
<dbReference type="EMBL" id="JAFEJA010000001">
    <property type="protein sequence ID" value="MBM9618832.1"/>
    <property type="molecule type" value="Genomic_DNA"/>
</dbReference>
<evidence type="ECO:0000313" key="6">
    <source>
        <dbReference type="EMBL" id="MBM9618832.1"/>
    </source>
</evidence>
<dbReference type="InterPro" id="IPR001387">
    <property type="entry name" value="Cro/C1-type_HTH"/>
</dbReference>
<evidence type="ECO:0000259" key="4">
    <source>
        <dbReference type="PROSITE" id="PS50932"/>
    </source>
</evidence>
<gene>
    <name evidence="6" type="ORF">JE024_08830</name>
</gene>
<keyword evidence="7" id="KW-1185">Reference proteome</keyword>
<keyword evidence="3" id="KW-0804">Transcription</keyword>
<evidence type="ECO:0000256" key="3">
    <source>
        <dbReference type="ARBA" id="ARBA00023163"/>
    </source>
</evidence>
<dbReference type="PROSITE" id="PS50932">
    <property type="entry name" value="HTH_LACI_2"/>
    <property type="match status" value="1"/>
</dbReference>
<comment type="caution">
    <text evidence="6">The sequence shown here is derived from an EMBL/GenBank/DDBJ whole genome shotgun (WGS) entry which is preliminary data.</text>
</comment>
<dbReference type="Pfam" id="PF13377">
    <property type="entry name" value="Peripla_BP_3"/>
    <property type="match status" value="1"/>
</dbReference>
<feature type="domain" description="HTH lacI-type" evidence="4">
    <location>
        <begin position="12"/>
        <end position="66"/>
    </location>
</feature>
<accession>A0ABS2UMQ7</accession>
<evidence type="ECO:0000256" key="2">
    <source>
        <dbReference type="ARBA" id="ARBA00023125"/>
    </source>
</evidence>
<dbReference type="CDD" id="cd01392">
    <property type="entry name" value="HTH_LacI"/>
    <property type="match status" value="1"/>
</dbReference>
<name>A0ABS2UMQ7_9ACTN</name>
<dbReference type="InterPro" id="IPR046335">
    <property type="entry name" value="LacI/GalR-like_sensor"/>
</dbReference>
<evidence type="ECO:0000256" key="1">
    <source>
        <dbReference type="ARBA" id="ARBA00023015"/>
    </source>
</evidence>
<dbReference type="Proteomes" id="UP000664109">
    <property type="component" value="Unassembled WGS sequence"/>
</dbReference>
<dbReference type="GO" id="GO:0003677">
    <property type="term" value="F:DNA binding"/>
    <property type="evidence" value="ECO:0007669"/>
    <property type="project" value="UniProtKB-KW"/>
</dbReference>
<dbReference type="InterPro" id="IPR028082">
    <property type="entry name" value="Peripla_BP_I"/>
</dbReference>
<sequence>MTAEHPDDTGRITLNTVASEAGVSVSTVSKVLNGRSDVSTDTKERVEAVMDRLGYQRRPARRRGAVVDLVLNELDSLWSVEIIRGVDEVLHAAGASMVLSAVHGRSSDTREWIDQMAARRSNGAILVVSELTPQQRRRLTAMDVPFVLVDPVGSVDALVPTVGATNWAGAVSATEHLIAQGHTRIAHLAGPRHVLCSRARADGFRATMEQAELPVPEEWVPHGEFNDASGRAETARLLDRAEADGSPPPTAVFAASDLQALGAFEVLRARGLAVPGDMSVVGFDDLPVARWTHPPLTTVRQPLLDMAAMAANTLLRIMDGEPAEHLRLELATQLVVRGSTAGPRDAS</sequence>
<keyword evidence="2 6" id="KW-0238">DNA-binding</keyword>
<feature type="domain" description="HTH cro/C1-type" evidence="5">
    <location>
        <begin position="12"/>
        <end position="56"/>
    </location>
</feature>
<dbReference type="InterPro" id="IPR000843">
    <property type="entry name" value="HTH_LacI"/>
</dbReference>
<dbReference type="RefSeq" id="WP_205373057.1">
    <property type="nucleotide sequence ID" value="NZ_JAFEJA010000001.1"/>
</dbReference>
<reference evidence="6 7" key="1">
    <citation type="journal article" date="2016" name="Arch. Microbiol.">
        <title>Streptomyces zhihengii sp. nov., isolated from rhizospheric soil of Psammosilene tunicoides.</title>
        <authorList>
            <person name="Huang M.J."/>
            <person name="Fei J.J."/>
            <person name="Salam N."/>
            <person name="Kim C.J."/>
            <person name="Hozzein W.N."/>
            <person name="Xiao M."/>
            <person name="Huang H.Q."/>
            <person name="Li W.J."/>
        </authorList>
    </citation>
    <scope>NUCLEOTIDE SEQUENCE [LARGE SCALE GENOMIC DNA]</scope>
    <source>
        <strain evidence="6 7">YIM T102</strain>
    </source>
</reference>
<proteinExistence type="predicted"/>
<dbReference type="Gene3D" id="1.10.260.40">
    <property type="entry name" value="lambda repressor-like DNA-binding domains"/>
    <property type="match status" value="1"/>
</dbReference>
<dbReference type="SUPFAM" id="SSF53822">
    <property type="entry name" value="Periplasmic binding protein-like I"/>
    <property type="match status" value="1"/>
</dbReference>
<dbReference type="SMART" id="SM00354">
    <property type="entry name" value="HTH_LACI"/>
    <property type="match status" value="1"/>
</dbReference>
<dbReference type="Pfam" id="PF00356">
    <property type="entry name" value="LacI"/>
    <property type="match status" value="1"/>
</dbReference>
<dbReference type="Gene3D" id="3.40.50.2300">
    <property type="match status" value="2"/>
</dbReference>
<organism evidence="6 7">
    <name type="scientific">Streptomyces zhihengii</name>
    <dbReference type="NCBI Taxonomy" id="1818004"/>
    <lineage>
        <taxon>Bacteria</taxon>
        <taxon>Bacillati</taxon>
        <taxon>Actinomycetota</taxon>
        <taxon>Actinomycetes</taxon>
        <taxon>Kitasatosporales</taxon>
        <taxon>Streptomycetaceae</taxon>
        <taxon>Streptomyces</taxon>
    </lineage>
</organism>
<dbReference type="PANTHER" id="PTHR30146">
    <property type="entry name" value="LACI-RELATED TRANSCRIPTIONAL REPRESSOR"/>
    <property type="match status" value="1"/>
</dbReference>
<protein>
    <submittedName>
        <fullName evidence="6">LacI family DNA-binding transcriptional regulator</fullName>
    </submittedName>
</protein>
<evidence type="ECO:0000313" key="7">
    <source>
        <dbReference type="Proteomes" id="UP000664109"/>
    </source>
</evidence>
<dbReference type="InterPro" id="IPR010982">
    <property type="entry name" value="Lambda_DNA-bd_dom_sf"/>
</dbReference>
<keyword evidence="1" id="KW-0805">Transcription regulation</keyword>
<dbReference type="PROSITE" id="PS50943">
    <property type="entry name" value="HTH_CROC1"/>
    <property type="match status" value="1"/>
</dbReference>
<dbReference type="SUPFAM" id="SSF47413">
    <property type="entry name" value="lambda repressor-like DNA-binding domains"/>
    <property type="match status" value="1"/>
</dbReference>